<dbReference type="EMBL" id="GL883104">
    <property type="protein sequence ID" value="EGG07324.1"/>
    <property type="molecule type" value="Genomic_DNA"/>
</dbReference>
<dbReference type="VEuPathDB" id="FungiDB:MELLADRAFT_74695"/>
<evidence type="ECO:0000256" key="1">
    <source>
        <dbReference type="SAM" id="MobiDB-lite"/>
    </source>
</evidence>
<dbReference type="PANTHER" id="PTHR34818:SF1">
    <property type="entry name" value="PROTEIN BLI-3"/>
    <property type="match status" value="1"/>
</dbReference>
<evidence type="ECO:0000313" key="4">
    <source>
        <dbReference type="Proteomes" id="UP000001072"/>
    </source>
</evidence>
<dbReference type="InterPro" id="IPR052917">
    <property type="entry name" value="Stress-Dev_Protein"/>
</dbReference>
<dbReference type="HOGENOM" id="CLU_091428_0_1_1"/>
<proteinExistence type="predicted"/>
<accession>F4RJK4</accession>
<feature type="domain" description="General stress protein FMN-binding split barrel" evidence="2">
    <location>
        <begin position="18"/>
        <end position="170"/>
    </location>
</feature>
<dbReference type="AlphaFoldDB" id="F4RJK4"/>
<gene>
    <name evidence="3" type="ORF">MELLADRAFT_74695</name>
</gene>
<dbReference type="InterPro" id="IPR012349">
    <property type="entry name" value="Split_barrel_FMN-bd"/>
</dbReference>
<dbReference type="Gene3D" id="2.30.110.10">
    <property type="entry name" value="Electron Transport, Fmn-binding Protein, Chain A"/>
    <property type="match status" value="1"/>
</dbReference>
<evidence type="ECO:0000313" key="3">
    <source>
        <dbReference type="EMBL" id="EGG07324.1"/>
    </source>
</evidence>
<evidence type="ECO:0000259" key="2">
    <source>
        <dbReference type="Pfam" id="PF16242"/>
    </source>
</evidence>
<dbReference type="GeneID" id="18932587"/>
<feature type="region of interest" description="Disordered" evidence="1">
    <location>
        <begin position="1"/>
        <end position="20"/>
    </location>
</feature>
<keyword evidence="4" id="KW-1185">Reference proteome</keyword>
<dbReference type="STRING" id="747676.F4RJK4"/>
<name>F4RJK4_MELLP</name>
<dbReference type="OrthoDB" id="434253at2759"/>
<reference evidence="4" key="1">
    <citation type="journal article" date="2011" name="Proc. Natl. Acad. Sci. U.S.A.">
        <title>Obligate biotrophy features unraveled by the genomic analysis of rust fungi.</title>
        <authorList>
            <person name="Duplessis S."/>
            <person name="Cuomo C.A."/>
            <person name="Lin Y.-C."/>
            <person name="Aerts A."/>
            <person name="Tisserant E."/>
            <person name="Veneault-Fourrey C."/>
            <person name="Joly D.L."/>
            <person name="Hacquard S."/>
            <person name="Amselem J."/>
            <person name="Cantarel B.L."/>
            <person name="Chiu R."/>
            <person name="Coutinho P.M."/>
            <person name="Feau N."/>
            <person name="Field M."/>
            <person name="Frey P."/>
            <person name="Gelhaye E."/>
            <person name="Goldberg J."/>
            <person name="Grabherr M.G."/>
            <person name="Kodira C.D."/>
            <person name="Kohler A."/>
            <person name="Kuees U."/>
            <person name="Lindquist E.A."/>
            <person name="Lucas S.M."/>
            <person name="Mago R."/>
            <person name="Mauceli E."/>
            <person name="Morin E."/>
            <person name="Murat C."/>
            <person name="Pangilinan J.L."/>
            <person name="Park R."/>
            <person name="Pearson M."/>
            <person name="Quesneville H."/>
            <person name="Rouhier N."/>
            <person name="Sakthikumar S."/>
            <person name="Salamov A.A."/>
            <person name="Schmutz J."/>
            <person name="Selles B."/>
            <person name="Shapiro H."/>
            <person name="Tanguay P."/>
            <person name="Tuskan G.A."/>
            <person name="Henrissat B."/>
            <person name="Van de Peer Y."/>
            <person name="Rouze P."/>
            <person name="Ellis J.G."/>
            <person name="Dodds P.N."/>
            <person name="Schein J.E."/>
            <person name="Zhong S."/>
            <person name="Hamelin R.C."/>
            <person name="Grigoriev I.V."/>
            <person name="Szabo L.J."/>
            <person name="Martin F."/>
        </authorList>
    </citation>
    <scope>NUCLEOTIDE SEQUENCE [LARGE SCALE GENOMIC DNA]</scope>
    <source>
        <strain evidence="4">98AG31 / pathotype 3-4-7</strain>
    </source>
</reference>
<dbReference type="KEGG" id="mlr:MELLADRAFT_74695"/>
<dbReference type="eggNOG" id="ENOG502RZBA">
    <property type="taxonomic scope" value="Eukaryota"/>
</dbReference>
<dbReference type="SUPFAM" id="SSF50475">
    <property type="entry name" value="FMN-binding split barrel"/>
    <property type="match status" value="1"/>
</dbReference>
<dbReference type="InParanoid" id="F4RJK4"/>
<organism evidence="4">
    <name type="scientific">Melampsora larici-populina (strain 98AG31 / pathotype 3-4-7)</name>
    <name type="common">Poplar leaf rust fungus</name>
    <dbReference type="NCBI Taxonomy" id="747676"/>
    <lineage>
        <taxon>Eukaryota</taxon>
        <taxon>Fungi</taxon>
        <taxon>Dikarya</taxon>
        <taxon>Basidiomycota</taxon>
        <taxon>Pucciniomycotina</taxon>
        <taxon>Pucciniomycetes</taxon>
        <taxon>Pucciniales</taxon>
        <taxon>Melampsoraceae</taxon>
        <taxon>Melampsora</taxon>
    </lineage>
</organism>
<dbReference type="PANTHER" id="PTHR34818">
    <property type="entry name" value="PROTEIN BLI-3"/>
    <property type="match status" value="1"/>
</dbReference>
<protein>
    <recommendedName>
        <fullName evidence="2">General stress protein FMN-binding split barrel domain-containing protein</fullName>
    </recommendedName>
</protein>
<dbReference type="RefSeq" id="XP_007409231.1">
    <property type="nucleotide sequence ID" value="XM_007409169.1"/>
</dbReference>
<dbReference type="InterPro" id="IPR038725">
    <property type="entry name" value="YdaG_split_barrel_FMN-bd"/>
</dbReference>
<sequence>MDPDPYTEKAAKDASPDEKVKEVEAIVDTVQTAMFTTRHSDGTLNSRAMHPSSKRGLVFEFIANNHSGKFEEINQDHACNVSFYDTSSTDWVSVAGEAKVINDHEEIKKIWSPSVKAWFGDLGDGKHTGNYDDPRVSAIQVIPTEIRYWHAKSKLSQTVEIAKARVTGNTAVPGVLRVLNSSELTKLRELCGKNV</sequence>
<dbReference type="Pfam" id="PF16242">
    <property type="entry name" value="Pyrid_ox_like"/>
    <property type="match status" value="1"/>
</dbReference>
<dbReference type="Proteomes" id="UP000001072">
    <property type="component" value="Unassembled WGS sequence"/>
</dbReference>